<accession>A0A8S5S9Q5</accession>
<protein>
    <submittedName>
        <fullName evidence="1">Uncharacterized protein</fullName>
    </submittedName>
</protein>
<evidence type="ECO:0000313" key="1">
    <source>
        <dbReference type="EMBL" id="DAF47415.1"/>
    </source>
</evidence>
<organism evidence="1">
    <name type="scientific">Phage sp. ctGns7</name>
    <dbReference type="NCBI Taxonomy" id="2828003"/>
    <lineage>
        <taxon>Viruses</taxon>
    </lineage>
</organism>
<name>A0A8S5S9Q5_9VIRU</name>
<dbReference type="EMBL" id="BK032555">
    <property type="protein sequence ID" value="DAF47415.1"/>
    <property type="molecule type" value="Genomic_DNA"/>
</dbReference>
<proteinExistence type="predicted"/>
<sequence length="150" mass="18085">MRTEKEIRQELKDLFEEDNALFNETIEELDSYNGYLGDDRYYFMEDLTDYIDTSDLWSSLIYRMFYGRDDDCYITNSQGEKEYSQFNPNREYYYYDGYGNLVSSDDKDYSNYLDDYFIDDLLENRSYLSLDTDVEALLDELENAEQGEEE</sequence>
<reference evidence="1" key="1">
    <citation type="journal article" date="2021" name="Proc. Natl. Acad. Sci. U.S.A.">
        <title>A Catalog of Tens of Thousands of Viruses from Human Metagenomes Reveals Hidden Associations with Chronic Diseases.</title>
        <authorList>
            <person name="Tisza M.J."/>
            <person name="Buck C.B."/>
        </authorList>
    </citation>
    <scope>NUCLEOTIDE SEQUENCE</scope>
    <source>
        <strain evidence="1">CtGns7</strain>
    </source>
</reference>